<dbReference type="Pfam" id="PF05362">
    <property type="entry name" value="Lon_C"/>
    <property type="match status" value="1"/>
</dbReference>
<dbReference type="PROSITE" id="PS50106">
    <property type="entry name" value="PDZ"/>
    <property type="match status" value="1"/>
</dbReference>
<evidence type="ECO:0000259" key="3">
    <source>
        <dbReference type="PROSITE" id="PS50106"/>
    </source>
</evidence>
<dbReference type="InterPro" id="IPR001478">
    <property type="entry name" value="PDZ"/>
</dbReference>
<dbReference type="InterPro" id="IPR008269">
    <property type="entry name" value="Lon_proteolytic"/>
</dbReference>
<gene>
    <name evidence="4" type="ORF">F5897_000023</name>
</gene>
<evidence type="ECO:0000256" key="1">
    <source>
        <dbReference type="SAM" id="MobiDB-lite"/>
    </source>
</evidence>
<dbReference type="SMART" id="SM00228">
    <property type="entry name" value="PDZ"/>
    <property type="match status" value="1"/>
</dbReference>
<keyword evidence="2" id="KW-0812">Transmembrane</keyword>
<accession>A0A840DL92</accession>
<feature type="compositionally biased region" description="Polar residues" evidence="1">
    <location>
        <begin position="7"/>
        <end position="17"/>
    </location>
</feature>
<dbReference type="GO" id="GO:0004252">
    <property type="term" value="F:serine-type endopeptidase activity"/>
    <property type="evidence" value="ECO:0007669"/>
    <property type="project" value="InterPro"/>
</dbReference>
<feature type="transmembrane region" description="Helical" evidence="2">
    <location>
        <begin position="35"/>
        <end position="54"/>
    </location>
</feature>
<reference evidence="4" key="1">
    <citation type="submission" date="2020-08" db="EMBL/GenBank/DDBJ databases">
        <title>Sequencing the genomes of 1000 actinobacteria strains.</title>
        <authorList>
            <person name="Klenk H.-P."/>
        </authorList>
    </citation>
    <scope>NUCLEOTIDE SEQUENCE [LARGE SCALE GENOMIC DNA]</scope>
    <source>
        <strain evidence="4">DSM 27064</strain>
    </source>
</reference>
<protein>
    <submittedName>
        <fullName evidence="4">PDZ domain-containing protein</fullName>
    </submittedName>
</protein>
<organism evidence="4 5">
    <name type="scientific">Canibacter oris</name>
    <dbReference type="NCBI Taxonomy" id="1365628"/>
    <lineage>
        <taxon>Bacteria</taxon>
        <taxon>Bacillati</taxon>
        <taxon>Actinomycetota</taxon>
        <taxon>Actinomycetes</taxon>
        <taxon>Micrococcales</taxon>
        <taxon>Microbacteriaceae</taxon>
        <taxon>Canibacter</taxon>
    </lineage>
</organism>
<dbReference type="InterPro" id="IPR027065">
    <property type="entry name" value="Lon_Prtase"/>
</dbReference>
<evidence type="ECO:0000313" key="4">
    <source>
        <dbReference type="EMBL" id="MBB4070747.1"/>
    </source>
</evidence>
<dbReference type="Gene3D" id="3.30.230.10">
    <property type="match status" value="1"/>
</dbReference>
<feature type="domain" description="PDZ" evidence="3">
    <location>
        <begin position="151"/>
        <end position="233"/>
    </location>
</feature>
<dbReference type="InterPro" id="IPR036034">
    <property type="entry name" value="PDZ_sf"/>
</dbReference>
<name>A0A840DL92_9MICO</name>
<dbReference type="GO" id="GO:0030163">
    <property type="term" value="P:protein catabolic process"/>
    <property type="evidence" value="ECO:0007669"/>
    <property type="project" value="InterPro"/>
</dbReference>
<evidence type="ECO:0000313" key="5">
    <source>
        <dbReference type="Proteomes" id="UP000571183"/>
    </source>
</evidence>
<dbReference type="AlphaFoldDB" id="A0A840DL92"/>
<proteinExistence type="predicted"/>
<dbReference type="PANTHER" id="PTHR10046">
    <property type="entry name" value="ATP DEPENDENT LON PROTEASE FAMILY MEMBER"/>
    <property type="match status" value="1"/>
</dbReference>
<feature type="region of interest" description="Disordered" evidence="1">
    <location>
        <begin position="1"/>
        <end position="29"/>
    </location>
</feature>
<keyword evidence="5" id="KW-1185">Reference proteome</keyword>
<dbReference type="RefSeq" id="WP_183304061.1">
    <property type="nucleotide sequence ID" value="NZ_JACIFD010000001.1"/>
</dbReference>
<dbReference type="Proteomes" id="UP000571183">
    <property type="component" value="Unassembled WGS sequence"/>
</dbReference>
<dbReference type="InterPro" id="IPR020568">
    <property type="entry name" value="Ribosomal_Su5_D2-typ_SF"/>
</dbReference>
<sequence>MAEHRTLTANDSEQTPAAPTVCSRMRAPKTRGPKPLYTAVATLGVLLGVAAGSLPSPYLVERPGMVLNTLGELEIEPGQATAVVQPEAEIASAAPNSGVLNMLTVSISGNKDRPRSWGSLIGPFFDESQDIIPVSEIYPEDRSVDDVNAESAQLMQSSQNVAAAAALRYLGHPVENRVFVAGTVPDTAAAAQLQEGDEILTVNGAVVTDGQDLVDAVQQVGDNTITLEILRGSEKMSLALATTWSADAERFILGVYPRVEFGLPYTIDYAMTDIGGPSAGLVLALAIIDKMQEEDLTGGVQVSVTGTMNGRGEVGAIGGLKQKLYAAERAGTELFLMPADNCSALPERIPGEMEVVAVADLAAAVQTIRDYKAGKPTVGLTACD</sequence>
<keyword evidence="2" id="KW-0472">Membrane</keyword>
<comment type="caution">
    <text evidence="4">The sequence shown here is derived from an EMBL/GenBank/DDBJ whole genome shotgun (WGS) entry which is preliminary data.</text>
</comment>
<dbReference type="InterPro" id="IPR014721">
    <property type="entry name" value="Ribsml_uS5_D2-typ_fold_subgr"/>
</dbReference>
<keyword evidence="2" id="KW-1133">Transmembrane helix</keyword>
<dbReference type="Pfam" id="PF00595">
    <property type="entry name" value="PDZ"/>
    <property type="match status" value="1"/>
</dbReference>
<dbReference type="SUPFAM" id="SSF54211">
    <property type="entry name" value="Ribosomal protein S5 domain 2-like"/>
    <property type="match status" value="1"/>
</dbReference>
<dbReference type="GO" id="GO:0004176">
    <property type="term" value="F:ATP-dependent peptidase activity"/>
    <property type="evidence" value="ECO:0007669"/>
    <property type="project" value="InterPro"/>
</dbReference>
<dbReference type="GO" id="GO:0005524">
    <property type="term" value="F:ATP binding"/>
    <property type="evidence" value="ECO:0007669"/>
    <property type="project" value="InterPro"/>
</dbReference>
<evidence type="ECO:0000256" key="2">
    <source>
        <dbReference type="SAM" id="Phobius"/>
    </source>
</evidence>
<dbReference type="GO" id="GO:0006508">
    <property type="term" value="P:proteolysis"/>
    <property type="evidence" value="ECO:0007669"/>
    <property type="project" value="InterPro"/>
</dbReference>
<dbReference type="SUPFAM" id="SSF50156">
    <property type="entry name" value="PDZ domain-like"/>
    <property type="match status" value="1"/>
</dbReference>
<dbReference type="EMBL" id="JACIFD010000001">
    <property type="protein sequence ID" value="MBB4070747.1"/>
    <property type="molecule type" value="Genomic_DNA"/>
</dbReference>